<evidence type="ECO:0000313" key="9">
    <source>
        <dbReference type="Proteomes" id="UP000234951"/>
    </source>
</evidence>
<dbReference type="PANTHER" id="PTHR32196:SF72">
    <property type="entry name" value="RIBOSE IMPORT PERMEASE PROTEIN RBSC"/>
    <property type="match status" value="1"/>
</dbReference>
<sequence length="344" mass="35738">MKNESVSSITLERNVIKNPARSDNLFLSILRTYKVTILLFVGIIVLTAVLTPEFFNLQNIINVTRQASVVGIVAIGMTFVILTGGIDLSVGAILAVSGVAFALMLNAGMAVPVALLIVMVIGVLIGIINGIGSTFFGIQPFIMTLATMAVGNGAALLLSNGSPQTFMVNSPIVEMLGNGGIGMVPGPVILFIGIAVISWLVLKYLPFGRFVYGVGGSLDAARLSGVRTTRILIMVYSISGLTAALAGLINASRLYVGHPTADSTIMLDSIAAVVIGGTSLMGGRGGVGGTVLGALLLAMVANLLNLLGVSPYNQQVAKGLIIVAAILFTTPYLKQHIKQQWTGL</sequence>
<evidence type="ECO:0000313" key="8">
    <source>
        <dbReference type="EMBL" id="PLR99462.1"/>
    </source>
</evidence>
<dbReference type="Pfam" id="PF02653">
    <property type="entry name" value="BPD_transp_2"/>
    <property type="match status" value="1"/>
</dbReference>
<dbReference type="EMBL" id="PGVD01000014">
    <property type="protein sequence ID" value="PLR99462.1"/>
    <property type="molecule type" value="Genomic_DNA"/>
</dbReference>
<feature type="transmembrane region" description="Helical" evidence="6">
    <location>
        <begin position="289"/>
        <end position="309"/>
    </location>
</feature>
<comment type="caution">
    <text evidence="7">The sequence shown here is derived from an EMBL/GenBank/DDBJ whole genome shotgun (WGS) entry which is preliminary data.</text>
</comment>
<dbReference type="AlphaFoldDB" id="A0A2N5GLB4"/>
<dbReference type="GO" id="GO:0022857">
    <property type="term" value="F:transmembrane transporter activity"/>
    <property type="evidence" value="ECO:0007669"/>
    <property type="project" value="InterPro"/>
</dbReference>
<evidence type="ECO:0000256" key="2">
    <source>
        <dbReference type="ARBA" id="ARBA00022475"/>
    </source>
</evidence>
<proteinExistence type="predicted"/>
<feature type="transmembrane region" description="Helical" evidence="6">
    <location>
        <begin position="179"/>
        <end position="202"/>
    </location>
</feature>
<evidence type="ECO:0000256" key="4">
    <source>
        <dbReference type="ARBA" id="ARBA00022989"/>
    </source>
</evidence>
<evidence type="ECO:0000256" key="5">
    <source>
        <dbReference type="ARBA" id="ARBA00023136"/>
    </source>
</evidence>
<evidence type="ECO:0000256" key="1">
    <source>
        <dbReference type="ARBA" id="ARBA00004651"/>
    </source>
</evidence>
<gene>
    <name evidence="7" type="primary">rbsC</name>
    <name evidence="7" type="ORF">CU635_12175</name>
    <name evidence="8" type="ORF">CVD25_05535</name>
</gene>
<evidence type="ECO:0000313" key="7">
    <source>
        <dbReference type="EMBL" id="PLR82301.1"/>
    </source>
</evidence>
<dbReference type="Proteomes" id="UP000235114">
    <property type="component" value="Unassembled WGS sequence"/>
</dbReference>
<dbReference type="Proteomes" id="UP000234951">
    <property type="component" value="Unassembled WGS sequence"/>
</dbReference>
<evidence type="ECO:0000313" key="10">
    <source>
        <dbReference type="Proteomes" id="UP000235114"/>
    </source>
</evidence>
<comment type="subcellular location">
    <subcellularLocation>
        <location evidence="1">Cell membrane</location>
        <topology evidence="1">Multi-pass membrane protein</topology>
    </subcellularLocation>
</comment>
<keyword evidence="10" id="KW-1185">Reference proteome</keyword>
<name>A0A2N5GLB4_9BACI</name>
<reference evidence="8 10" key="2">
    <citation type="submission" date="2017-12" db="EMBL/GenBank/DDBJ databases">
        <title>Comparative Functional Genomics of Dry Heat Resistant strains isolated from the Viking Spacecraft.</title>
        <authorList>
            <person name="Seuylemezian A."/>
            <person name="Cooper K."/>
            <person name="Vaishampayan P."/>
        </authorList>
    </citation>
    <scope>NUCLEOTIDE SEQUENCE [LARGE SCALE GENOMIC DNA]</scope>
    <source>
        <strain evidence="8 10">ATCC 29669</strain>
    </source>
</reference>
<evidence type="ECO:0000256" key="3">
    <source>
        <dbReference type="ARBA" id="ARBA00022692"/>
    </source>
</evidence>
<reference evidence="7 9" key="1">
    <citation type="submission" date="2017-11" db="EMBL/GenBank/DDBJ databases">
        <title>Comparitive Functional Genomics of Dry Heat Resistant strains isolated from the Viking Spacecraft.</title>
        <authorList>
            <person name="Seuylemezian A."/>
            <person name="Cooper K."/>
            <person name="Vaishampayan P."/>
        </authorList>
    </citation>
    <scope>NUCLEOTIDE SEQUENCE [LARGE SCALE GENOMIC DNA]</scope>
    <source>
        <strain evidence="7 9">M4.6</strain>
    </source>
</reference>
<dbReference type="InterPro" id="IPR001851">
    <property type="entry name" value="ABC_transp_permease"/>
</dbReference>
<keyword evidence="2" id="KW-1003">Cell membrane</keyword>
<feature type="transmembrane region" description="Helical" evidence="6">
    <location>
        <begin position="315"/>
        <end position="333"/>
    </location>
</feature>
<feature type="transmembrane region" description="Helical" evidence="6">
    <location>
        <begin position="35"/>
        <end position="55"/>
    </location>
</feature>
<keyword evidence="5 6" id="KW-0472">Membrane</keyword>
<organism evidence="7 9">
    <name type="scientific">Bacillus canaveralius</name>
    <dbReference type="NCBI Taxonomy" id="1403243"/>
    <lineage>
        <taxon>Bacteria</taxon>
        <taxon>Bacillati</taxon>
        <taxon>Bacillota</taxon>
        <taxon>Bacilli</taxon>
        <taxon>Bacillales</taxon>
        <taxon>Bacillaceae</taxon>
        <taxon>Bacillus</taxon>
    </lineage>
</organism>
<feature type="transmembrane region" description="Helical" evidence="6">
    <location>
        <begin position="231"/>
        <end position="251"/>
    </location>
</feature>
<feature type="transmembrane region" description="Helical" evidence="6">
    <location>
        <begin position="101"/>
        <end position="128"/>
    </location>
</feature>
<evidence type="ECO:0000256" key="6">
    <source>
        <dbReference type="SAM" id="Phobius"/>
    </source>
</evidence>
<dbReference type="OrthoDB" id="9784538at2"/>
<protein>
    <submittedName>
        <fullName evidence="7">Ribose ABC transporter permease</fullName>
    </submittedName>
</protein>
<accession>A0A2N5GLB4</accession>
<dbReference type="CDD" id="cd06579">
    <property type="entry name" value="TM_PBP1_transp_AraH_like"/>
    <property type="match status" value="1"/>
</dbReference>
<keyword evidence="4 6" id="KW-1133">Transmembrane helix</keyword>
<dbReference type="RefSeq" id="WP_101577648.1">
    <property type="nucleotide sequence ID" value="NZ_PGVA01000027.1"/>
</dbReference>
<dbReference type="PANTHER" id="PTHR32196">
    <property type="entry name" value="ABC TRANSPORTER PERMEASE PROTEIN YPHD-RELATED-RELATED"/>
    <property type="match status" value="1"/>
</dbReference>
<keyword evidence="3 6" id="KW-0812">Transmembrane</keyword>
<dbReference type="GO" id="GO:0005886">
    <property type="term" value="C:plasma membrane"/>
    <property type="evidence" value="ECO:0007669"/>
    <property type="project" value="UniProtKB-SubCell"/>
</dbReference>
<dbReference type="EMBL" id="PGVA01000027">
    <property type="protein sequence ID" value="PLR82301.1"/>
    <property type="molecule type" value="Genomic_DNA"/>
</dbReference>
<feature type="transmembrane region" description="Helical" evidence="6">
    <location>
        <begin position="67"/>
        <end position="95"/>
    </location>
</feature>
<feature type="transmembrane region" description="Helical" evidence="6">
    <location>
        <begin position="140"/>
        <end position="159"/>
    </location>
</feature>